<accession>A0A382L168</accession>
<dbReference type="EMBL" id="UINC01083176">
    <property type="protein sequence ID" value="SVC28631.1"/>
    <property type="molecule type" value="Genomic_DNA"/>
</dbReference>
<evidence type="ECO:0000313" key="1">
    <source>
        <dbReference type="EMBL" id="SVC28631.1"/>
    </source>
</evidence>
<dbReference type="GO" id="GO:0005507">
    <property type="term" value="F:copper ion binding"/>
    <property type="evidence" value="ECO:0007669"/>
    <property type="project" value="InterPro"/>
</dbReference>
<sequence length="366" mass="41058">GIQKFINDISLSEEQIKAIVGWVDAGAPLGDAGDMPPPVNWPDGDRFLLEEKLGPPDLIIQADPWTMPAIANDTFFHPVVDVPLTEARWIRAAETKPSLKGRRIAHHASTYLHQSESDDFIEAELAFRNGQAGIEAVLAAQQYRASAPIEVRELFTEWAQGKEGEVYPPDTGKLVKPGAKVEFDIHYHAVGEEITDALEIGWWLHPKGVTPKYSAEYLAFGPFIGGTLEIPPHTVAQHQGSYVLPGPAILHNFQPHMHARGKALLLEAIYPSGQREILNYTDRFDNNWHINYIYADEVAPLLPKGTVLLVTTWHDNTIAHRNNPDPRQWVLGGPRTIDEMGHVNSQMIFITEDDYERIRLQRQSKD</sequence>
<feature type="non-terminal residue" evidence="1">
    <location>
        <position position="1"/>
    </location>
</feature>
<proteinExistence type="predicted"/>
<evidence type="ECO:0008006" key="2">
    <source>
        <dbReference type="Google" id="ProtNLM"/>
    </source>
</evidence>
<reference evidence="1" key="1">
    <citation type="submission" date="2018-05" db="EMBL/GenBank/DDBJ databases">
        <authorList>
            <person name="Lanie J.A."/>
            <person name="Ng W.-L."/>
            <person name="Kazmierczak K.M."/>
            <person name="Andrzejewski T.M."/>
            <person name="Davidsen T.M."/>
            <person name="Wayne K.J."/>
            <person name="Tettelin H."/>
            <person name="Glass J.I."/>
            <person name="Rusch D."/>
            <person name="Podicherti R."/>
            <person name="Tsui H.-C.T."/>
            <person name="Winkler M.E."/>
        </authorList>
    </citation>
    <scope>NUCLEOTIDE SEQUENCE</scope>
</reference>
<dbReference type="InterPro" id="IPR008977">
    <property type="entry name" value="PHM/PNGase_F_dom_sf"/>
</dbReference>
<dbReference type="AlphaFoldDB" id="A0A382L168"/>
<dbReference type="SUPFAM" id="SSF49742">
    <property type="entry name" value="PHM/PNGase F"/>
    <property type="match status" value="2"/>
</dbReference>
<dbReference type="InterPro" id="IPR036939">
    <property type="entry name" value="Cu2_ascorb_mOase_N_sf"/>
</dbReference>
<gene>
    <name evidence="1" type="ORF">METZ01_LOCUS281485</name>
</gene>
<dbReference type="Gene3D" id="2.60.120.310">
    <property type="entry name" value="Copper type II, ascorbate-dependent monooxygenase, N-terminal domain"/>
    <property type="match status" value="1"/>
</dbReference>
<dbReference type="GO" id="GO:0016715">
    <property type="term" value="F:oxidoreductase activity, acting on paired donors, with incorporation or reduction of molecular oxygen, reduced ascorbate as one donor, and incorporation of one atom of oxygen"/>
    <property type="evidence" value="ECO:0007669"/>
    <property type="project" value="InterPro"/>
</dbReference>
<organism evidence="1">
    <name type="scientific">marine metagenome</name>
    <dbReference type="NCBI Taxonomy" id="408172"/>
    <lineage>
        <taxon>unclassified sequences</taxon>
        <taxon>metagenomes</taxon>
        <taxon>ecological metagenomes</taxon>
    </lineage>
</organism>
<protein>
    <recommendedName>
        <fullName evidence="2">Copper type II ascorbate-dependent monooxygenase C-terminal domain-containing protein</fullName>
    </recommendedName>
</protein>
<name>A0A382L168_9ZZZZ</name>